<evidence type="ECO:0000313" key="9">
    <source>
        <dbReference type="Proteomes" id="UP000536685"/>
    </source>
</evidence>
<dbReference type="AlphaFoldDB" id="A0A841APD4"/>
<evidence type="ECO:0000256" key="5">
    <source>
        <dbReference type="ARBA" id="ARBA00023136"/>
    </source>
</evidence>
<keyword evidence="4 6" id="KW-1133">Transmembrane helix</keyword>
<keyword evidence="9" id="KW-1185">Reference proteome</keyword>
<evidence type="ECO:0000256" key="2">
    <source>
        <dbReference type="ARBA" id="ARBA00022475"/>
    </source>
</evidence>
<feature type="transmembrane region" description="Helical" evidence="6">
    <location>
        <begin position="77"/>
        <end position="102"/>
    </location>
</feature>
<evidence type="ECO:0000256" key="4">
    <source>
        <dbReference type="ARBA" id="ARBA00022989"/>
    </source>
</evidence>
<feature type="transmembrane region" description="Helical" evidence="6">
    <location>
        <begin position="44"/>
        <end position="65"/>
    </location>
</feature>
<keyword evidence="5 6" id="KW-0472">Membrane</keyword>
<dbReference type="Pfam" id="PF06271">
    <property type="entry name" value="RDD"/>
    <property type="match status" value="1"/>
</dbReference>
<keyword evidence="3 6" id="KW-0812">Transmembrane</keyword>
<comment type="subcellular location">
    <subcellularLocation>
        <location evidence="1">Cell membrane</location>
        <topology evidence="1">Multi-pass membrane protein</topology>
    </subcellularLocation>
</comment>
<evidence type="ECO:0000256" key="6">
    <source>
        <dbReference type="SAM" id="Phobius"/>
    </source>
</evidence>
<evidence type="ECO:0000256" key="3">
    <source>
        <dbReference type="ARBA" id="ARBA00022692"/>
    </source>
</evidence>
<dbReference type="EMBL" id="JACHMJ010000001">
    <property type="protein sequence ID" value="MBB5845057.1"/>
    <property type="molecule type" value="Genomic_DNA"/>
</dbReference>
<protein>
    <recommendedName>
        <fullName evidence="7">RDD domain-containing protein</fullName>
    </recommendedName>
</protein>
<dbReference type="Proteomes" id="UP000536685">
    <property type="component" value="Unassembled WGS sequence"/>
</dbReference>
<keyword evidence="2" id="KW-1003">Cell membrane</keyword>
<dbReference type="InterPro" id="IPR010432">
    <property type="entry name" value="RDD"/>
</dbReference>
<organism evidence="8 9">
    <name type="scientific">Conyzicola lurida</name>
    <dbReference type="NCBI Taxonomy" id="1172621"/>
    <lineage>
        <taxon>Bacteria</taxon>
        <taxon>Bacillati</taxon>
        <taxon>Actinomycetota</taxon>
        <taxon>Actinomycetes</taxon>
        <taxon>Micrococcales</taxon>
        <taxon>Microbacteriaceae</taxon>
        <taxon>Conyzicola</taxon>
    </lineage>
</organism>
<evidence type="ECO:0000256" key="1">
    <source>
        <dbReference type="ARBA" id="ARBA00004651"/>
    </source>
</evidence>
<feature type="domain" description="RDD" evidence="7">
    <location>
        <begin position="37"/>
        <end position="166"/>
    </location>
</feature>
<dbReference type="GO" id="GO:0005886">
    <property type="term" value="C:plasma membrane"/>
    <property type="evidence" value="ECO:0007669"/>
    <property type="project" value="UniProtKB-SubCell"/>
</dbReference>
<dbReference type="PANTHER" id="PTHR36115">
    <property type="entry name" value="PROLINE-RICH ANTIGEN HOMOLOG-RELATED"/>
    <property type="match status" value="1"/>
</dbReference>
<sequence length="207" mass="21694">MSQPLSSSPRGPVVEPFTGRVQTLPVVPGRPHDGPVVAGTGRRAAAFFVDAVLGYLVLLGGMFLGSAIQGGPATGNVIPGIGFGVFAVYLLVVLVCVAYWGTSLGNSLLGLRVLRVDSLDPAGFYSSFARGLVLLPFVFWPWGLALLFSVRSDPTGRGRGWHDRVGNTAVLDIRAGIDPLHEAGPFAASVRLSATLRLPAYADPSAR</sequence>
<proteinExistence type="predicted"/>
<feature type="transmembrane region" description="Helical" evidence="6">
    <location>
        <begin position="122"/>
        <end position="150"/>
    </location>
</feature>
<gene>
    <name evidence="8" type="ORF">HD599_003380</name>
</gene>
<evidence type="ECO:0000313" key="8">
    <source>
        <dbReference type="EMBL" id="MBB5845057.1"/>
    </source>
</evidence>
<dbReference type="RefSeq" id="WP_184239839.1">
    <property type="nucleotide sequence ID" value="NZ_JACHMJ010000001.1"/>
</dbReference>
<comment type="caution">
    <text evidence="8">The sequence shown here is derived from an EMBL/GenBank/DDBJ whole genome shotgun (WGS) entry which is preliminary data.</text>
</comment>
<evidence type="ECO:0000259" key="7">
    <source>
        <dbReference type="Pfam" id="PF06271"/>
    </source>
</evidence>
<dbReference type="InterPro" id="IPR051791">
    <property type="entry name" value="Pra-immunoreactive"/>
</dbReference>
<reference evidence="8 9" key="1">
    <citation type="submission" date="2020-08" db="EMBL/GenBank/DDBJ databases">
        <title>Sequencing the genomes of 1000 actinobacteria strains.</title>
        <authorList>
            <person name="Klenk H.-P."/>
        </authorList>
    </citation>
    <scope>NUCLEOTIDE SEQUENCE [LARGE SCALE GENOMIC DNA]</scope>
    <source>
        <strain evidence="8 9">DSM 105784</strain>
    </source>
</reference>
<accession>A0A841APD4</accession>
<name>A0A841APD4_9MICO</name>